<keyword evidence="3" id="KW-1185">Reference proteome</keyword>
<proteinExistence type="predicted"/>
<gene>
    <name evidence="2" type="ORF">B0T17DRAFT_506237</name>
</gene>
<evidence type="ECO:0000313" key="2">
    <source>
        <dbReference type="EMBL" id="KAK0629712.1"/>
    </source>
</evidence>
<evidence type="ECO:0000313" key="3">
    <source>
        <dbReference type="Proteomes" id="UP001174934"/>
    </source>
</evidence>
<protein>
    <submittedName>
        <fullName evidence="2">Uncharacterized protein</fullName>
    </submittedName>
</protein>
<comment type="caution">
    <text evidence="2">The sequence shown here is derived from an EMBL/GenBank/DDBJ whole genome shotgun (WGS) entry which is preliminary data.</text>
</comment>
<accession>A0AA39XA79</accession>
<evidence type="ECO:0000256" key="1">
    <source>
        <dbReference type="SAM" id="MobiDB-lite"/>
    </source>
</evidence>
<dbReference type="EMBL" id="JAULSR010000002">
    <property type="protein sequence ID" value="KAK0629712.1"/>
    <property type="molecule type" value="Genomic_DNA"/>
</dbReference>
<sequence length="167" mass="18022">MTVSQQSIFQRQAACMHAACPALTDDAHDDGTRAHGPLMAFSPTIGFTTMPRLHRRNIGQARAIAIGGLVDLWLAARTKRLAGTWGRGSRARDERLMIDRLSQQDRSAGCFTKDRGSAGASAAVRVSKEGAVDVVQPPESTYPAELAYPSRRGSSQCSALPKSHARY</sequence>
<feature type="region of interest" description="Disordered" evidence="1">
    <location>
        <begin position="144"/>
        <end position="167"/>
    </location>
</feature>
<name>A0AA39XA79_9PEZI</name>
<organism evidence="2 3">
    <name type="scientific">Bombardia bombarda</name>
    <dbReference type="NCBI Taxonomy" id="252184"/>
    <lineage>
        <taxon>Eukaryota</taxon>
        <taxon>Fungi</taxon>
        <taxon>Dikarya</taxon>
        <taxon>Ascomycota</taxon>
        <taxon>Pezizomycotina</taxon>
        <taxon>Sordariomycetes</taxon>
        <taxon>Sordariomycetidae</taxon>
        <taxon>Sordariales</taxon>
        <taxon>Lasiosphaeriaceae</taxon>
        <taxon>Bombardia</taxon>
    </lineage>
</organism>
<reference evidence="2" key="1">
    <citation type="submission" date="2023-06" db="EMBL/GenBank/DDBJ databases">
        <title>Genome-scale phylogeny and comparative genomics of the fungal order Sordariales.</title>
        <authorList>
            <consortium name="Lawrence Berkeley National Laboratory"/>
            <person name="Hensen N."/>
            <person name="Bonometti L."/>
            <person name="Westerberg I."/>
            <person name="Brannstrom I.O."/>
            <person name="Guillou S."/>
            <person name="Cros-Aarteil S."/>
            <person name="Calhoun S."/>
            <person name="Haridas S."/>
            <person name="Kuo A."/>
            <person name="Mondo S."/>
            <person name="Pangilinan J."/>
            <person name="Riley R."/>
            <person name="LaButti K."/>
            <person name="Andreopoulos B."/>
            <person name="Lipzen A."/>
            <person name="Chen C."/>
            <person name="Yanf M."/>
            <person name="Daum C."/>
            <person name="Ng V."/>
            <person name="Clum A."/>
            <person name="Steindorff A."/>
            <person name="Ohm R."/>
            <person name="Martin F."/>
            <person name="Silar P."/>
            <person name="Natvig D."/>
            <person name="Lalanne C."/>
            <person name="Gautier V."/>
            <person name="Ament-velasquez S.L."/>
            <person name="Kruys A."/>
            <person name="Hutchinson M.I."/>
            <person name="Powell A.J."/>
            <person name="Barry K."/>
            <person name="Miller A.N."/>
            <person name="Grigoriev I.V."/>
            <person name="Debuchy R."/>
            <person name="Gladieux P."/>
            <person name="Thoren M.H."/>
            <person name="Johannesson H."/>
        </authorList>
    </citation>
    <scope>NUCLEOTIDE SEQUENCE</scope>
    <source>
        <strain evidence="2">SMH3391-2</strain>
    </source>
</reference>
<dbReference type="Proteomes" id="UP001174934">
    <property type="component" value="Unassembled WGS sequence"/>
</dbReference>
<dbReference type="AlphaFoldDB" id="A0AA39XA79"/>